<keyword evidence="1" id="KW-1133">Transmembrane helix</keyword>
<evidence type="ECO:0000256" key="1">
    <source>
        <dbReference type="SAM" id="Phobius"/>
    </source>
</evidence>
<protein>
    <submittedName>
        <fullName evidence="2">Uncharacterized protein</fullName>
    </submittedName>
</protein>
<proteinExistence type="predicted"/>
<feature type="transmembrane region" description="Helical" evidence="1">
    <location>
        <begin position="28"/>
        <end position="45"/>
    </location>
</feature>
<reference evidence="2 3" key="1">
    <citation type="journal article" date="2018" name="Nat. Biotechnol.">
        <title>A standardized bacterial taxonomy based on genome phylogeny substantially revises the tree of life.</title>
        <authorList>
            <person name="Parks D.H."/>
            <person name="Chuvochina M."/>
            <person name="Waite D.W."/>
            <person name="Rinke C."/>
            <person name="Skarshewski A."/>
            <person name="Chaumeil P.A."/>
            <person name="Hugenholtz P."/>
        </authorList>
    </citation>
    <scope>NUCLEOTIDE SEQUENCE [LARGE SCALE GENOMIC DNA]</scope>
    <source>
        <strain evidence="2">UBA11482</strain>
    </source>
</reference>
<keyword evidence="1" id="KW-0812">Transmembrane</keyword>
<organism evidence="2 3">
    <name type="scientific">Coprobacter fastidiosus</name>
    <dbReference type="NCBI Taxonomy" id="1099853"/>
    <lineage>
        <taxon>Bacteria</taxon>
        <taxon>Pseudomonadati</taxon>
        <taxon>Bacteroidota</taxon>
        <taxon>Bacteroidia</taxon>
        <taxon>Bacteroidales</taxon>
        <taxon>Barnesiellaceae</taxon>
        <taxon>Coprobacter</taxon>
    </lineage>
</organism>
<dbReference type="Proteomes" id="UP000262954">
    <property type="component" value="Unassembled WGS sequence"/>
</dbReference>
<evidence type="ECO:0000313" key="2">
    <source>
        <dbReference type="EMBL" id="HBJ08149.1"/>
    </source>
</evidence>
<accession>A0A354M0W0</accession>
<sequence length="98" mass="11308">MGVSTMLFAIAAFLDMGYQCARDTARTLPAIILASIVNVVMNYFMVQKFGIYGVITTSIVTYGVLLAYRLHDMRRYFKLKLYRLTWIPIFITVIRDIQ</sequence>
<feature type="transmembrane region" description="Helical" evidence="1">
    <location>
        <begin position="51"/>
        <end position="70"/>
    </location>
</feature>
<comment type="caution">
    <text evidence="2">The sequence shown here is derived from an EMBL/GenBank/DDBJ whole genome shotgun (WGS) entry which is preliminary data.</text>
</comment>
<name>A0A354M0W0_9BACT</name>
<keyword evidence="1" id="KW-0472">Membrane</keyword>
<dbReference type="AlphaFoldDB" id="A0A354M0W0"/>
<evidence type="ECO:0000313" key="3">
    <source>
        <dbReference type="Proteomes" id="UP000262954"/>
    </source>
</evidence>
<gene>
    <name evidence="2" type="ORF">DDY73_04025</name>
</gene>
<dbReference type="EMBL" id="DNWC01000055">
    <property type="protein sequence ID" value="HBJ08149.1"/>
    <property type="molecule type" value="Genomic_DNA"/>
</dbReference>